<proteinExistence type="predicted"/>
<dbReference type="RefSeq" id="WP_068532767.1">
    <property type="nucleotide sequence ID" value="NZ_AP025457.1"/>
</dbReference>
<gene>
    <name evidence="3" type="ORF">SAMN04489765_1313</name>
</gene>
<evidence type="ECO:0000256" key="1">
    <source>
        <dbReference type="PROSITE-ProRule" id="PRU01251"/>
    </source>
</evidence>
<evidence type="ECO:0000313" key="3">
    <source>
        <dbReference type="EMBL" id="SDQ66122.1"/>
    </source>
</evidence>
<dbReference type="PROSITE" id="PS51903">
    <property type="entry name" value="CLP_R"/>
    <property type="match status" value="1"/>
</dbReference>
<dbReference type="STRING" id="47312.SAMN04489765_1313"/>
<keyword evidence="1" id="KW-0677">Repeat</keyword>
<organism evidence="3 4">
    <name type="scientific">Tsukamurella pulmonis</name>
    <dbReference type="NCBI Taxonomy" id="47312"/>
    <lineage>
        <taxon>Bacteria</taxon>
        <taxon>Bacillati</taxon>
        <taxon>Actinomycetota</taxon>
        <taxon>Actinomycetes</taxon>
        <taxon>Mycobacteriales</taxon>
        <taxon>Tsukamurellaceae</taxon>
        <taxon>Tsukamurella</taxon>
    </lineage>
</organism>
<evidence type="ECO:0000259" key="2">
    <source>
        <dbReference type="PROSITE" id="PS51903"/>
    </source>
</evidence>
<dbReference type="InterPro" id="IPR004176">
    <property type="entry name" value="Clp_R_N"/>
</dbReference>
<sequence>MFERFTKSARVAVVLAQEEARDSGADKITPTHLLLGVLGTVDGPLQHELGDVGLTPDAVRASAAGRVLTDKDAEALRGIGIDVGAVADAVQRRFGADILRPIRKRFRAGHIPFDPASKKTLQLAVREAANRKDRSIESAHMLLGVLRSDDADSLTAVESVVPRDELRRRLYALLDRPAA</sequence>
<accession>A0A1H1CPL5</accession>
<dbReference type="SUPFAM" id="SSF81923">
    <property type="entry name" value="Double Clp-N motif"/>
    <property type="match status" value="2"/>
</dbReference>
<dbReference type="Proteomes" id="UP000183053">
    <property type="component" value="Unassembled WGS sequence"/>
</dbReference>
<dbReference type="AlphaFoldDB" id="A0A1H1CPL5"/>
<feature type="domain" description="Clp R" evidence="2">
    <location>
        <begin position="2"/>
        <end position="179"/>
    </location>
</feature>
<evidence type="ECO:0000313" key="4">
    <source>
        <dbReference type="Proteomes" id="UP000183053"/>
    </source>
</evidence>
<keyword evidence="4" id="KW-1185">Reference proteome</keyword>
<dbReference type="InterPro" id="IPR036628">
    <property type="entry name" value="Clp_N_dom_sf"/>
</dbReference>
<protein>
    <submittedName>
        <fullName evidence="3">Clp amino terminal domain-containing protein, pathogenicity island component</fullName>
    </submittedName>
</protein>
<dbReference type="Gene3D" id="1.10.1780.10">
    <property type="entry name" value="Clp, N-terminal domain"/>
    <property type="match status" value="2"/>
</dbReference>
<dbReference type="Pfam" id="PF02861">
    <property type="entry name" value="Clp_N"/>
    <property type="match status" value="2"/>
</dbReference>
<dbReference type="OrthoDB" id="3628183at2"/>
<dbReference type="EMBL" id="FNLF01000002">
    <property type="protein sequence ID" value="SDQ66122.1"/>
    <property type="molecule type" value="Genomic_DNA"/>
</dbReference>
<reference evidence="4" key="1">
    <citation type="submission" date="2016-10" db="EMBL/GenBank/DDBJ databases">
        <authorList>
            <person name="Varghese N."/>
            <person name="Submissions S."/>
        </authorList>
    </citation>
    <scope>NUCLEOTIDE SEQUENCE [LARGE SCALE GENOMIC DNA]</scope>
    <source>
        <strain evidence="4">DSM 44142</strain>
    </source>
</reference>
<name>A0A1H1CPL5_9ACTN</name>